<dbReference type="CDD" id="cd07042">
    <property type="entry name" value="STAS_SulP_like_sulfate_transporter"/>
    <property type="match status" value="1"/>
</dbReference>
<dbReference type="PROSITE" id="PS50801">
    <property type="entry name" value="STAS"/>
    <property type="match status" value="1"/>
</dbReference>
<dbReference type="InterPro" id="IPR011547">
    <property type="entry name" value="SLC26A/SulP_dom"/>
</dbReference>
<evidence type="ECO:0000256" key="5">
    <source>
        <dbReference type="SAM" id="Phobius"/>
    </source>
</evidence>
<feature type="transmembrane region" description="Helical" evidence="5">
    <location>
        <begin position="102"/>
        <end position="122"/>
    </location>
</feature>
<comment type="caution">
    <text evidence="7">The sequence shown here is derived from an EMBL/GenBank/DDBJ whole genome shotgun (WGS) entry which is preliminary data.</text>
</comment>
<dbReference type="EMBL" id="QQSY01000008">
    <property type="protein sequence ID" value="RDI96966.1"/>
    <property type="molecule type" value="Genomic_DNA"/>
</dbReference>
<keyword evidence="8" id="KW-1185">Reference proteome</keyword>
<evidence type="ECO:0000313" key="7">
    <source>
        <dbReference type="EMBL" id="RDI96966.1"/>
    </source>
</evidence>
<gene>
    <name evidence="7" type="ORF">DVT68_18935</name>
</gene>
<feature type="transmembrane region" description="Helical" evidence="5">
    <location>
        <begin position="168"/>
        <end position="192"/>
    </location>
</feature>
<name>A0A370K2S4_9GAMM</name>
<keyword evidence="3 5" id="KW-1133">Transmembrane helix</keyword>
<dbReference type="Gene3D" id="3.30.750.24">
    <property type="entry name" value="STAS domain"/>
    <property type="match status" value="1"/>
</dbReference>
<dbReference type="SUPFAM" id="SSF52091">
    <property type="entry name" value="SpoIIaa-like"/>
    <property type="match status" value="1"/>
</dbReference>
<dbReference type="InterPro" id="IPR036513">
    <property type="entry name" value="STAS_dom_sf"/>
</dbReference>
<feature type="transmembrane region" description="Helical" evidence="5">
    <location>
        <begin position="349"/>
        <end position="371"/>
    </location>
</feature>
<evidence type="ECO:0000256" key="2">
    <source>
        <dbReference type="ARBA" id="ARBA00022692"/>
    </source>
</evidence>
<proteinExistence type="predicted"/>
<protein>
    <submittedName>
        <fullName evidence="7">STAS domain-containing protein</fullName>
    </submittedName>
</protein>
<feature type="transmembrane region" description="Helical" evidence="5">
    <location>
        <begin position="37"/>
        <end position="65"/>
    </location>
</feature>
<dbReference type="GO" id="GO:0055085">
    <property type="term" value="P:transmembrane transport"/>
    <property type="evidence" value="ECO:0007669"/>
    <property type="project" value="InterPro"/>
</dbReference>
<keyword evidence="2 5" id="KW-0812">Transmembrane</keyword>
<evidence type="ECO:0000256" key="1">
    <source>
        <dbReference type="ARBA" id="ARBA00004141"/>
    </source>
</evidence>
<dbReference type="InterPro" id="IPR001902">
    <property type="entry name" value="SLC26A/SulP_fam"/>
</dbReference>
<organism evidence="7 8">
    <name type="scientific">Dyella solisilvae</name>
    <dbReference type="NCBI Taxonomy" id="1920168"/>
    <lineage>
        <taxon>Bacteria</taxon>
        <taxon>Pseudomonadati</taxon>
        <taxon>Pseudomonadota</taxon>
        <taxon>Gammaproteobacteria</taxon>
        <taxon>Lysobacterales</taxon>
        <taxon>Rhodanobacteraceae</taxon>
        <taxon>Dyella</taxon>
    </lineage>
</organism>
<keyword evidence="4 5" id="KW-0472">Membrane</keyword>
<evidence type="ECO:0000256" key="4">
    <source>
        <dbReference type="ARBA" id="ARBA00023136"/>
    </source>
</evidence>
<sequence>MTPGFPLLAWTRGYRKDWLKGDCMAGITASAVVLPKALAYAGVAGLPIEVGLYTAFVPMLIYAFFGTSRPLSVSTSATLAILAVAALGTVAPNGDPATLARATATLTLLTGGILIVASVFRLGVVANFISAPVLTGFKAGIAIVIVLDQLPKLLGIHIAKSGALRDALAIVEAIPHASLATVVIGVGTLLILLGMERFVPKAPAPLVAVAAGIACVPLLHLEARGVHVVGHVPTGLPSIVMPDTSMLGALWPAAAGIALMSFTESIAAGRAFVGPGEPLPEPNVELWATGLGNAVGAVFGSMPAGGGATQTAVNRLVGAHTQLAGLVTSLVALGCMLFLAPLISLMPYATLAAIVIVYSVGLFRPAEFAAIRGVRHVEFRWAVIALLGVIFLGTLKGILVAIVMSLLSLSYQALNPPLYVLRREAGGNVFRPVTGDDAAEADAGLLVLKPEGRLFFGNTSQLEQKIRPLIQKAAPRVVVLEMSAVFDIEYTALVALTEAQAQLRESKIELWLAGLNPTALETVQRSKLAAAIGAERIFTTLDQAFAAWQAFAAQRGAS</sequence>
<feature type="transmembrane region" description="Helical" evidence="5">
    <location>
        <begin position="323"/>
        <end position="343"/>
    </location>
</feature>
<feature type="transmembrane region" description="Helical" evidence="5">
    <location>
        <begin position="128"/>
        <end position="147"/>
    </location>
</feature>
<reference evidence="7 8" key="1">
    <citation type="submission" date="2018-07" db="EMBL/GenBank/DDBJ databases">
        <title>Dyella solisilvae sp. nov., isolated from the pine and broad-leaved mixed forest soil.</title>
        <authorList>
            <person name="Gao Z."/>
            <person name="Qiu L."/>
        </authorList>
    </citation>
    <scope>NUCLEOTIDE SEQUENCE [LARGE SCALE GENOMIC DNA]</scope>
    <source>
        <strain evidence="7 8">DHG54</strain>
    </source>
</reference>
<dbReference type="Pfam" id="PF00916">
    <property type="entry name" value="Sulfate_transp"/>
    <property type="match status" value="1"/>
</dbReference>
<feature type="transmembrane region" description="Helical" evidence="5">
    <location>
        <begin position="204"/>
        <end position="221"/>
    </location>
</feature>
<dbReference type="OrthoDB" id="9769739at2"/>
<evidence type="ECO:0000313" key="8">
    <source>
        <dbReference type="Proteomes" id="UP000254711"/>
    </source>
</evidence>
<evidence type="ECO:0000259" key="6">
    <source>
        <dbReference type="PROSITE" id="PS50801"/>
    </source>
</evidence>
<comment type="subcellular location">
    <subcellularLocation>
        <location evidence="1">Membrane</location>
        <topology evidence="1">Multi-pass membrane protein</topology>
    </subcellularLocation>
</comment>
<feature type="transmembrane region" description="Helical" evidence="5">
    <location>
        <begin position="383"/>
        <end position="407"/>
    </location>
</feature>
<dbReference type="Proteomes" id="UP000254711">
    <property type="component" value="Unassembled WGS sequence"/>
</dbReference>
<dbReference type="Pfam" id="PF01740">
    <property type="entry name" value="STAS"/>
    <property type="match status" value="1"/>
</dbReference>
<accession>A0A370K2S4</accession>
<evidence type="ECO:0000256" key="3">
    <source>
        <dbReference type="ARBA" id="ARBA00022989"/>
    </source>
</evidence>
<feature type="domain" description="STAS" evidence="6">
    <location>
        <begin position="435"/>
        <end position="548"/>
    </location>
</feature>
<dbReference type="GO" id="GO:0016020">
    <property type="term" value="C:membrane"/>
    <property type="evidence" value="ECO:0007669"/>
    <property type="project" value="UniProtKB-SubCell"/>
</dbReference>
<dbReference type="InterPro" id="IPR002645">
    <property type="entry name" value="STAS_dom"/>
</dbReference>
<dbReference type="RefSeq" id="WP_114826774.1">
    <property type="nucleotide sequence ID" value="NZ_QQSY01000008.1"/>
</dbReference>
<dbReference type="AlphaFoldDB" id="A0A370K2S4"/>
<feature type="transmembrane region" description="Helical" evidence="5">
    <location>
        <begin position="71"/>
        <end position="90"/>
    </location>
</feature>
<dbReference type="PANTHER" id="PTHR11814">
    <property type="entry name" value="SULFATE TRANSPORTER"/>
    <property type="match status" value="1"/>
</dbReference>